<dbReference type="PANTHER" id="PTHR23514">
    <property type="entry name" value="BYPASS OF STOP CODON PROTEIN 6"/>
    <property type="match status" value="1"/>
</dbReference>
<feature type="transmembrane region" description="Helical" evidence="8">
    <location>
        <begin position="380"/>
        <end position="398"/>
    </location>
</feature>
<keyword evidence="10" id="KW-1185">Reference proteome</keyword>
<name>A0A9P6WPI0_9ASCO</name>
<evidence type="ECO:0000256" key="2">
    <source>
        <dbReference type="ARBA" id="ARBA00008335"/>
    </source>
</evidence>
<protein>
    <recommendedName>
        <fullName evidence="11">Major facilitator superfamily (MFS) profile domain-containing protein</fullName>
    </recommendedName>
</protein>
<feature type="transmembrane region" description="Helical" evidence="8">
    <location>
        <begin position="481"/>
        <end position="501"/>
    </location>
</feature>
<feature type="transmembrane region" description="Helical" evidence="8">
    <location>
        <begin position="440"/>
        <end position="461"/>
    </location>
</feature>
<feature type="transmembrane region" description="Helical" evidence="8">
    <location>
        <begin position="157"/>
        <end position="175"/>
    </location>
</feature>
<dbReference type="GO" id="GO:0016020">
    <property type="term" value="C:membrane"/>
    <property type="evidence" value="ECO:0007669"/>
    <property type="project" value="TreeGrafter"/>
</dbReference>
<dbReference type="SUPFAM" id="SSF103473">
    <property type="entry name" value="MFS general substrate transporter"/>
    <property type="match status" value="1"/>
</dbReference>
<feature type="transmembrane region" description="Helical" evidence="8">
    <location>
        <begin position="91"/>
        <end position="114"/>
    </location>
</feature>
<dbReference type="EMBL" id="PUHW01000055">
    <property type="protein sequence ID" value="KAG0689902.1"/>
    <property type="molecule type" value="Genomic_DNA"/>
</dbReference>
<feature type="compositionally biased region" description="Basic and acidic residues" evidence="7">
    <location>
        <begin position="20"/>
        <end position="36"/>
    </location>
</feature>
<evidence type="ECO:0000256" key="7">
    <source>
        <dbReference type="SAM" id="MobiDB-lite"/>
    </source>
</evidence>
<dbReference type="Proteomes" id="UP000697127">
    <property type="component" value="Unassembled WGS sequence"/>
</dbReference>
<dbReference type="GO" id="GO:0012505">
    <property type="term" value="C:endomembrane system"/>
    <property type="evidence" value="ECO:0007669"/>
    <property type="project" value="UniProtKB-SubCell"/>
</dbReference>
<keyword evidence="6 8" id="KW-0472">Membrane</keyword>
<dbReference type="InterPro" id="IPR036259">
    <property type="entry name" value="MFS_trans_sf"/>
</dbReference>
<dbReference type="PANTHER" id="PTHR23514:SF3">
    <property type="entry name" value="BYPASS OF STOP CODON PROTEIN 6"/>
    <property type="match status" value="1"/>
</dbReference>
<comment type="similarity">
    <text evidence="2">Belongs to the major facilitator superfamily.</text>
</comment>
<evidence type="ECO:0000313" key="9">
    <source>
        <dbReference type="EMBL" id="KAG0689902.1"/>
    </source>
</evidence>
<dbReference type="InterPro" id="IPR051788">
    <property type="entry name" value="MFS_Transporter"/>
</dbReference>
<dbReference type="GO" id="GO:0022857">
    <property type="term" value="F:transmembrane transporter activity"/>
    <property type="evidence" value="ECO:0007669"/>
    <property type="project" value="InterPro"/>
</dbReference>
<keyword evidence="5 8" id="KW-1133">Transmembrane helix</keyword>
<feature type="transmembrane region" description="Helical" evidence="8">
    <location>
        <begin position="216"/>
        <end position="236"/>
    </location>
</feature>
<gene>
    <name evidence="9" type="ORF">C6P40_004250</name>
</gene>
<feature type="transmembrane region" description="Helical" evidence="8">
    <location>
        <begin position="126"/>
        <end position="145"/>
    </location>
</feature>
<evidence type="ECO:0008006" key="11">
    <source>
        <dbReference type="Google" id="ProtNLM"/>
    </source>
</evidence>
<evidence type="ECO:0000313" key="10">
    <source>
        <dbReference type="Proteomes" id="UP000697127"/>
    </source>
</evidence>
<accession>A0A9P6WPI0</accession>
<evidence type="ECO:0000256" key="6">
    <source>
        <dbReference type="ARBA" id="ARBA00023136"/>
    </source>
</evidence>
<proteinExistence type="inferred from homology"/>
<feature type="region of interest" description="Disordered" evidence="7">
    <location>
        <begin position="1"/>
        <end position="42"/>
    </location>
</feature>
<evidence type="ECO:0000256" key="4">
    <source>
        <dbReference type="ARBA" id="ARBA00022692"/>
    </source>
</evidence>
<sequence>MLDTQKGDVATESQSELYSEEEHLQHLHDGGSEHPKSSFSMDESSVTDFNMEIDEPEDLISYAGLSKRVKFENEIVIIENKNIFKNHKLKFQLASAMISLFFIGLVDQVIGSLIEYFLKEYNINRVQISYLFVAQFCGYIPSSIFNNYLMSKFGLHFLYTSACIIVCFTSTMFLLKVPFVFLPFCSVFFGWCNGTFDCCLNYFVGSLDYSNELLGLMHSMYGLGCLITPVLSIHLVKSGMPWNYYYFILIATGITNFLFAYFFFQNETAAKYRYTISEDRNNENDQDDFQSSNIEDKTLPTMFETLKNKYVIFYSVALFTYVGSELSVGVWLNNYMYRIQGQTEENASIITSIFWLFMTLGRGVMGFVTGWYYKDREIKGIVFYCFMVAGSCLSFWIFESSITLQIISICLAAWFVGPLFGTTIIISLKTLPKRYALHSISLIAGFGGTGAAIIPAILGYISEHFGGGNGDSDGAGLKYFPEVVCITFTAAAFMWFSFYLAHKRTFDAQIRLQ</sequence>
<feature type="transmembrane region" description="Helical" evidence="8">
    <location>
        <begin position="311"/>
        <end position="332"/>
    </location>
</feature>
<keyword evidence="3" id="KW-0813">Transport</keyword>
<dbReference type="Gene3D" id="1.20.1250.20">
    <property type="entry name" value="MFS general substrate transporter like domains"/>
    <property type="match status" value="2"/>
</dbReference>
<feature type="transmembrane region" description="Helical" evidence="8">
    <location>
        <begin position="352"/>
        <end position="373"/>
    </location>
</feature>
<reference evidence="9" key="1">
    <citation type="submission" date="2020-11" db="EMBL/GenBank/DDBJ databases">
        <title>Kefir isolates.</title>
        <authorList>
            <person name="Marcisauskas S."/>
            <person name="Kim Y."/>
            <person name="Blasche S."/>
        </authorList>
    </citation>
    <scope>NUCLEOTIDE SEQUENCE</scope>
    <source>
        <strain evidence="9">Olga-1</strain>
    </source>
</reference>
<evidence type="ECO:0000256" key="5">
    <source>
        <dbReference type="ARBA" id="ARBA00022989"/>
    </source>
</evidence>
<keyword evidence="4 8" id="KW-0812">Transmembrane</keyword>
<dbReference type="InterPro" id="IPR011701">
    <property type="entry name" value="MFS"/>
</dbReference>
<dbReference type="AlphaFoldDB" id="A0A9P6WPI0"/>
<dbReference type="Pfam" id="PF07690">
    <property type="entry name" value="MFS_1"/>
    <property type="match status" value="1"/>
</dbReference>
<feature type="transmembrane region" description="Helical" evidence="8">
    <location>
        <begin position="404"/>
        <end position="428"/>
    </location>
</feature>
<evidence type="ECO:0000256" key="8">
    <source>
        <dbReference type="SAM" id="Phobius"/>
    </source>
</evidence>
<organism evidence="9 10">
    <name type="scientific">Pichia californica</name>
    <dbReference type="NCBI Taxonomy" id="460514"/>
    <lineage>
        <taxon>Eukaryota</taxon>
        <taxon>Fungi</taxon>
        <taxon>Dikarya</taxon>
        <taxon>Ascomycota</taxon>
        <taxon>Saccharomycotina</taxon>
        <taxon>Pichiomycetes</taxon>
        <taxon>Pichiales</taxon>
        <taxon>Pichiaceae</taxon>
        <taxon>Pichia</taxon>
    </lineage>
</organism>
<feature type="transmembrane region" description="Helical" evidence="8">
    <location>
        <begin position="242"/>
        <end position="264"/>
    </location>
</feature>
<evidence type="ECO:0000256" key="1">
    <source>
        <dbReference type="ARBA" id="ARBA00004127"/>
    </source>
</evidence>
<evidence type="ECO:0000256" key="3">
    <source>
        <dbReference type="ARBA" id="ARBA00022448"/>
    </source>
</evidence>
<comment type="subcellular location">
    <subcellularLocation>
        <location evidence="1">Endomembrane system</location>
        <topology evidence="1">Multi-pass membrane protein</topology>
    </subcellularLocation>
</comment>
<comment type="caution">
    <text evidence="9">The sequence shown here is derived from an EMBL/GenBank/DDBJ whole genome shotgun (WGS) entry which is preliminary data.</text>
</comment>
<feature type="transmembrane region" description="Helical" evidence="8">
    <location>
        <begin position="181"/>
        <end position="204"/>
    </location>
</feature>